<dbReference type="EMBL" id="VUNQ01000028">
    <property type="protein sequence ID" value="MSU02285.1"/>
    <property type="molecule type" value="Genomic_DNA"/>
</dbReference>
<evidence type="ECO:0000313" key="3">
    <source>
        <dbReference type="Proteomes" id="UP000469523"/>
    </source>
</evidence>
<dbReference type="InterPro" id="IPR033889">
    <property type="entry name" value="LanC"/>
</dbReference>
<dbReference type="PRINTS" id="PR01950">
    <property type="entry name" value="LANCSUPER"/>
</dbReference>
<sequence>MNIKQLVIKESCFELNDSQLKKIDKILNRYFDDLLTSVNKSVINPLELNEYIMTIAEAFPLFEDKNKWLEISYIIMNDIKRELINPTINKSISLFGGLCDTGFATYLLNKNTGHYGKFLDSINKLIFNYIKQYLDYCNSNFNELTMQHYDIISGLAGMGYYMLLIHKNEQENELLHDVMRYLIKLSGKHLVEKEMIPNWHIKSRNQIRNDEKLKFPKGNFNFGLAHGIAGPMVTLSKAYSQGEILEGHGEAIESFIEEYKNYSITSQDGSIFWPTQLSFEDYIAGVANDELRPRIASWCYGNIGISRSLYVASKNIGDEKMMKFSFENIEKIALMNILDYNLESPILCHGYAGLLSILNLTYKETKNDNIKNGMYKIIDELLSLYVEESRFGFKNKETLYEDGKIVKRATENNSFMEGTSGIVLSLISIVKDKTDFENHLIIK</sequence>
<organism evidence="2 3">
    <name type="scientific">Tissierella pigra</name>
    <dbReference type="NCBI Taxonomy" id="2607614"/>
    <lineage>
        <taxon>Bacteria</taxon>
        <taxon>Bacillati</taxon>
        <taxon>Bacillota</taxon>
        <taxon>Tissierellia</taxon>
        <taxon>Tissierellales</taxon>
        <taxon>Tissierellaceae</taxon>
        <taxon>Tissierella</taxon>
    </lineage>
</organism>
<feature type="binding site" evidence="1">
    <location>
        <position position="299"/>
    </location>
    <ligand>
        <name>Zn(2+)</name>
        <dbReference type="ChEBI" id="CHEBI:29105"/>
    </ligand>
</feature>
<dbReference type="AlphaFoldDB" id="A0A6N7Y0M1"/>
<dbReference type="InterPro" id="IPR007822">
    <property type="entry name" value="LANC-like"/>
</dbReference>
<accession>A0A6N7Y0M1</accession>
<dbReference type="PRINTS" id="PR01955">
    <property type="entry name" value="LANCFRANKIA"/>
</dbReference>
<feature type="binding site" evidence="1">
    <location>
        <position position="349"/>
    </location>
    <ligand>
        <name>Zn(2+)</name>
        <dbReference type="ChEBI" id="CHEBI:29105"/>
    </ligand>
</feature>
<evidence type="ECO:0000313" key="2">
    <source>
        <dbReference type="EMBL" id="MSU02285.1"/>
    </source>
</evidence>
<gene>
    <name evidence="2" type="ORF">FYJ83_12460</name>
</gene>
<dbReference type="CDD" id="cd04793">
    <property type="entry name" value="LanC"/>
    <property type="match status" value="1"/>
</dbReference>
<protein>
    <submittedName>
        <fullName evidence="2">Lanthionine synthetase C family protein</fullName>
    </submittedName>
</protein>
<evidence type="ECO:0000256" key="1">
    <source>
        <dbReference type="PIRSR" id="PIRSR607822-1"/>
    </source>
</evidence>
<dbReference type="RefSeq" id="WP_154440994.1">
    <property type="nucleotide sequence ID" value="NZ_VUNQ01000028.1"/>
</dbReference>
<keyword evidence="1" id="KW-0479">Metal-binding</keyword>
<keyword evidence="3" id="KW-1185">Reference proteome</keyword>
<comment type="caution">
    <text evidence="2">The sequence shown here is derived from an EMBL/GenBank/DDBJ whole genome shotgun (WGS) entry which is preliminary data.</text>
</comment>
<dbReference type="SMART" id="SM01260">
    <property type="entry name" value="LANC_like"/>
    <property type="match status" value="1"/>
</dbReference>
<dbReference type="GO" id="GO:0031179">
    <property type="term" value="P:peptide modification"/>
    <property type="evidence" value="ECO:0007669"/>
    <property type="project" value="InterPro"/>
</dbReference>
<reference evidence="2 3" key="1">
    <citation type="submission" date="2019-09" db="EMBL/GenBank/DDBJ databases">
        <title>In-depth cultivation of the pig gut microbiome towards novel bacterial diversity and tailored functional studies.</title>
        <authorList>
            <person name="Wylensek D."/>
            <person name="Hitch T.C.A."/>
            <person name="Clavel T."/>
        </authorList>
    </citation>
    <scope>NUCLEOTIDE SEQUENCE [LARGE SCALE GENOMIC DNA]</scope>
    <source>
        <strain evidence="2 3">WCA3-693-APC-4?</strain>
    </source>
</reference>
<keyword evidence="1" id="KW-0862">Zinc</keyword>
<dbReference type="SUPFAM" id="SSF158745">
    <property type="entry name" value="LanC-like"/>
    <property type="match status" value="1"/>
</dbReference>
<name>A0A6N7Y0M1_9FIRM</name>
<dbReference type="GO" id="GO:0046872">
    <property type="term" value="F:metal ion binding"/>
    <property type="evidence" value="ECO:0007669"/>
    <property type="project" value="UniProtKB-KW"/>
</dbReference>
<dbReference type="Gene3D" id="1.50.10.20">
    <property type="match status" value="1"/>
</dbReference>
<dbReference type="Proteomes" id="UP000469523">
    <property type="component" value="Unassembled WGS sequence"/>
</dbReference>
<feature type="binding site" evidence="1">
    <location>
        <position position="348"/>
    </location>
    <ligand>
        <name>Zn(2+)</name>
        <dbReference type="ChEBI" id="CHEBI:29105"/>
    </ligand>
</feature>
<dbReference type="Pfam" id="PF05147">
    <property type="entry name" value="LANC_like"/>
    <property type="match status" value="1"/>
</dbReference>
<proteinExistence type="predicted"/>